<reference evidence="1 2" key="1">
    <citation type="submission" date="2019-09" db="EMBL/GenBank/DDBJ databases">
        <title>Genome Sequences of Streptomyces kaniharaensis ATCC 21070.</title>
        <authorList>
            <person name="Zhu W."/>
            <person name="De Crecy-Lagard V."/>
            <person name="Richards N.G."/>
        </authorList>
    </citation>
    <scope>NUCLEOTIDE SEQUENCE [LARGE SCALE GENOMIC DNA]</scope>
    <source>
        <strain evidence="1 2">SF-557</strain>
    </source>
</reference>
<accession>A0A6N7KN19</accession>
<protein>
    <submittedName>
        <fullName evidence="1">Uncharacterized protein</fullName>
    </submittedName>
</protein>
<sequence>MTGDPLEEFHQRVVLVRGDAFHHPGAKDPGAVGDPPVGLAALVGQGDGVVVGCPCHPPAFDEVVDVRALTAFVRSFGQVAPGDH</sequence>
<dbReference type="AlphaFoldDB" id="A0A6N7KN19"/>
<evidence type="ECO:0000313" key="2">
    <source>
        <dbReference type="Proteomes" id="UP000450000"/>
    </source>
</evidence>
<keyword evidence="2" id="KW-1185">Reference proteome</keyword>
<dbReference type="RefSeq" id="WP_153459746.1">
    <property type="nucleotide sequence ID" value="NZ_WBOF01000001.1"/>
</dbReference>
<gene>
    <name evidence="1" type="ORF">F7Q99_01675</name>
</gene>
<dbReference type="EMBL" id="WBOF01000001">
    <property type="protein sequence ID" value="MQS11023.1"/>
    <property type="molecule type" value="Genomic_DNA"/>
</dbReference>
<dbReference type="Proteomes" id="UP000450000">
    <property type="component" value="Unassembled WGS sequence"/>
</dbReference>
<evidence type="ECO:0000313" key="1">
    <source>
        <dbReference type="EMBL" id="MQS11023.1"/>
    </source>
</evidence>
<comment type="caution">
    <text evidence="1">The sequence shown here is derived from an EMBL/GenBank/DDBJ whole genome shotgun (WGS) entry which is preliminary data.</text>
</comment>
<name>A0A6N7KN19_9ACTN</name>
<proteinExistence type="predicted"/>
<organism evidence="1 2">
    <name type="scientific">Streptomyces kaniharaensis</name>
    <dbReference type="NCBI Taxonomy" id="212423"/>
    <lineage>
        <taxon>Bacteria</taxon>
        <taxon>Bacillati</taxon>
        <taxon>Actinomycetota</taxon>
        <taxon>Actinomycetes</taxon>
        <taxon>Kitasatosporales</taxon>
        <taxon>Streptomycetaceae</taxon>
        <taxon>Streptomyces</taxon>
    </lineage>
</organism>